<dbReference type="FunFam" id="3.20.20.80:FF:000011">
    <property type="entry name" value="Cytosolic beta-glucosidase"/>
    <property type="match status" value="1"/>
</dbReference>
<dbReference type="Gene3D" id="3.20.20.80">
    <property type="entry name" value="Glycosidases"/>
    <property type="match status" value="1"/>
</dbReference>
<evidence type="ECO:0000256" key="11">
    <source>
        <dbReference type="ARBA" id="ARBA00051666"/>
    </source>
</evidence>
<organism evidence="21">
    <name type="scientific">Bactrocera dorsalis</name>
    <name type="common">Oriental fruit fly</name>
    <name type="synonym">Dacus dorsalis</name>
    <dbReference type="NCBI Taxonomy" id="27457"/>
    <lineage>
        <taxon>Eukaryota</taxon>
        <taxon>Metazoa</taxon>
        <taxon>Ecdysozoa</taxon>
        <taxon>Arthropoda</taxon>
        <taxon>Hexapoda</taxon>
        <taxon>Insecta</taxon>
        <taxon>Pterygota</taxon>
        <taxon>Neoptera</taxon>
        <taxon>Endopterygota</taxon>
        <taxon>Diptera</taxon>
        <taxon>Brachycera</taxon>
        <taxon>Muscomorpha</taxon>
        <taxon>Tephritoidea</taxon>
        <taxon>Tephritidae</taxon>
        <taxon>Bactrocera</taxon>
        <taxon>Bactrocera</taxon>
    </lineage>
</organism>
<evidence type="ECO:0000256" key="9">
    <source>
        <dbReference type="ARBA" id="ARBA00050809"/>
    </source>
</evidence>
<dbReference type="InterPro" id="IPR018120">
    <property type="entry name" value="Glyco_hydro_1_AS"/>
</dbReference>
<evidence type="ECO:0000256" key="19">
    <source>
        <dbReference type="RuleBase" id="RU004468"/>
    </source>
</evidence>
<dbReference type="EC" id="3.2.1.46" evidence="2"/>
<comment type="catalytic activity">
    <reaction evidence="8">
        <text>beta-D-galactosyl-(1&lt;-&gt;1)-sphing-4-enine + H2O = sphing-4-enine + D-galactose</text>
        <dbReference type="Rhea" id="RHEA:43908"/>
        <dbReference type="ChEBI" id="CHEBI:4139"/>
        <dbReference type="ChEBI" id="CHEBI:15377"/>
        <dbReference type="ChEBI" id="CHEBI:57756"/>
        <dbReference type="ChEBI" id="CHEBI:57934"/>
    </reaction>
    <physiologicalReaction direction="left-to-right" evidence="8">
        <dbReference type="Rhea" id="RHEA:43909"/>
    </physiologicalReaction>
</comment>
<evidence type="ECO:0000313" key="21">
    <source>
        <dbReference type="EMBL" id="JAC40335.1"/>
    </source>
</evidence>
<name>A0A034VEY7_BACDO</name>
<evidence type="ECO:0000256" key="18">
    <source>
        <dbReference type="PROSITE-ProRule" id="PRU10055"/>
    </source>
</evidence>
<feature type="active site" description="Nucleophile" evidence="18">
    <location>
        <position position="410"/>
    </location>
</feature>
<keyword evidence="6 19" id="KW-0326">Glycosidase</keyword>
<dbReference type="SUPFAM" id="SSF51445">
    <property type="entry name" value="(Trans)glycosidases"/>
    <property type="match status" value="1"/>
</dbReference>
<dbReference type="InterPro" id="IPR001360">
    <property type="entry name" value="Glyco_hydro_1"/>
</dbReference>
<comment type="catalytic activity">
    <reaction evidence="11">
        <text>beta-D-glucosyl-(1&lt;-&gt;1)-N-octadecanoylsphing-4-enine + H2O = N-octadecanoylsphing-4-enine + D-glucose</text>
        <dbReference type="Rhea" id="RHEA:59284"/>
        <dbReference type="ChEBI" id="CHEBI:4167"/>
        <dbReference type="ChEBI" id="CHEBI:15377"/>
        <dbReference type="ChEBI" id="CHEBI:72961"/>
        <dbReference type="ChEBI" id="CHEBI:84719"/>
    </reaction>
    <physiologicalReaction direction="left-to-right" evidence="11">
        <dbReference type="Rhea" id="RHEA:59285"/>
    </physiologicalReaction>
</comment>
<evidence type="ECO:0000256" key="3">
    <source>
        <dbReference type="ARBA" id="ARBA00012744"/>
    </source>
</evidence>
<comment type="similarity">
    <text evidence="13">Belongs to the glycosyl hydrolase 1 family. Klotho subfamily.</text>
</comment>
<keyword evidence="5 19" id="KW-0378">Hydrolase</keyword>
<dbReference type="OrthoDB" id="65569at2759"/>
<dbReference type="PROSITE" id="PS00653">
    <property type="entry name" value="GLYCOSYL_HYDROL_F1_2"/>
    <property type="match status" value="1"/>
</dbReference>
<comment type="catalytic activity">
    <reaction evidence="12">
        <text>beta-D-glucosyl-(1&lt;-&gt;1)-sphing-4-enine + H2O = sphing-4-enine + D-glucose</text>
        <dbReference type="Rhea" id="RHEA:59288"/>
        <dbReference type="ChEBI" id="CHEBI:4167"/>
        <dbReference type="ChEBI" id="CHEBI:15377"/>
        <dbReference type="ChEBI" id="CHEBI:57756"/>
        <dbReference type="ChEBI" id="CHEBI:83992"/>
    </reaction>
    <physiologicalReaction direction="left-to-right" evidence="12">
        <dbReference type="Rhea" id="RHEA:59289"/>
    </physiologicalReaction>
</comment>
<comment type="catalytic activity">
    <reaction evidence="9">
        <text>beta-D-galactosyl-(1&lt;-&gt;1')-N-octadecanoylsphing-4-enine + H2O = N-octadecanoylsphing-4-enine + D-galactose</text>
        <dbReference type="Rhea" id="RHEA:59292"/>
        <dbReference type="ChEBI" id="CHEBI:4139"/>
        <dbReference type="ChEBI" id="CHEBI:15377"/>
        <dbReference type="ChEBI" id="CHEBI:72961"/>
        <dbReference type="ChEBI" id="CHEBI:84720"/>
    </reaction>
    <physiologicalReaction direction="left-to-right" evidence="9">
        <dbReference type="Rhea" id="RHEA:59293"/>
    </physiologicalReaction>
</comment>
<keyword evidence="4 20" id="KW-0732">Signal</keyword>
<accession>A0A034VEY7</accession>
<proteinExistence type="inferred from homology"/>
<evidence type="ECO:0000256" key="8">
    <source>
        <dbReference type="ARBA" id="ARBA00048813"/>
    </source>
</evidence>
<dbReference type="GO" id="GO:0004336">
    <property type="term" value="F:galactosylceramidase activity"/>
    <property type="evidence" value="ECO:0007669"/>
    <property type="project" value="UniProtKB-EC"/>
</dbReference>
<dbReference type="PROSITE" id="PS00572">
    <property type="entry name" value="GLYCOSYL_HYDROL_F1_1"/>
    <property type="match status" value="1"/>
</dbReference>
<dbReference type="EC" id="3.2.1.21" evidence="3"/>
<dbReference type="PANTHER" id="PTHR10353:SF36">
    <property type="entry name" value="LP05116P"/>
    <property type="match status" value="1"/>
</dbReference>
<dbReference type="InterPro" id="IPR033132">
    <property type="entry name" value="GH_1_N_CS"/>
</dbReference>
<evidence type="ECO:0000256" key="7">
    <source>
        <dbReference type="ARBA" id="ARBA00033698"/>
    </source>
</evidence>
<dbReference type="PANTHER" id="PTHR10353">
    <property type="entry name" value="GLYCOSYL HYDROLASE"/>
    <property type="match status" value="1"/>
</dbReference>
<evidence type="ECO:0000256" key="13">
    <source>
        <dbReference type="ARBA" id="ARBA00060858"/>
    </source>
</evidence>
<feature type="signal peptide" evidence="20">
    <location>
        <begin position="1"/>
        <end position="20"/>
    </location>
</feature>
<gene>
    <name evidence="21" type="primary">MYRO1</name>
</gene>
<dbReference type="InterPro" id="IPR017853">
    <property type="entry name" value="GH"/>
</dbReference>
<comment type="catalytic activity">
    <reaction evidence="7">
        <text>a beta-D-galactosyl-(1&lt;-&gt;1')-N-acylsphing-4-enine + H2O = an N-acylsphing-4-enine + D-galactose</text>
        <dbReference type="Rhea" id="RHEA:14297"/>
        <dbReference type="ChEBI" id="CHEBI:4139"/>
        <dbReference type="ChEBI" id="CHEBI:15377"/>
        <dbReference type="ChEBI" id="CHEBI:18390"/>
        <dbReference type="ChEBI" id="CHEBI:52639"/>
        <dbReference type="EC" id="3.2.1.46"/>
    </reaction>
    <physiologicalReaction direction="left-to-right" evidence="7">
        <dbReference type="Rhea" id="RHEA:14298"/>
    </physiologicalReaction>
</comment>
<evidence type="ECO:0000256" key="5">
    <source>
        <dbReference type="ARBA" id="ARBA00022801"/>
    </source>
</evidence>
<dbReference type="PRINTS" id="PR00131">
    <property type="entry name" value="GLHYDRLASE1"/>
</dbReference>
<evidence type="ECO:0000256" key="17">
    <source>
        <dbReference type="ARBA" id="ARBA00083229"/>
    </source>
</evidence>
<evidence type="ECO:0000256" key="12">
    <source>
        <dbReference type="ARBA" id="ARBA00052085"/>
    </source>
</evidence>
<evidence type="ECO:0000256" key="2">
    <source>
        <dbReference type="ARBA" id="ARBA00012657"/>
    </source>
</evidence>
<reference evidence="21" key="1">
    <citation type="journal article" date="2014" name="BMC Genomics">
        <title>Characterizing the developmental transcriptome of the oriental fruit fly, Bactrocera dorsalis (Diptera: Tephritidae) through comparative genomic analysis with Drosophila melanogaster utilizing modENCODE datasets.</title>
        <authorList>
            <person name="Geib S.M."/>
            <person name="Calla B."/>
            <person name="Hall B."/>
            <person name="Hou S."/>
            <person name="Manoukis N.C."/>
        </authorList>
    </citation>
    <scope>NUCLEOTIDE SEQUENCE</scope>
    <source>
        <strain evidence="21">Punador</strain>
    </source>
</reference>
<evidence type="ECO:0000256" key="14">
    <source>
        <dbReference type="ARBA" id="ARBA00068094"/>
    </source>
</evidence>
<evidence type="ECO:0000256" key="4">
    <source>
        <dbReference type="ARBA" id="ARBA00022729"/>
    </source>
</evidence>
<comment type="catalytic activity">
    <reaction evidence="1">
        <text>Hydrolysis of terminal, non-reducing beta-D-glucosyl residues with release of beta-D-glucose.</text>
        <dbReference type="EC" id="3.2.1.21"/>
    </reaction>
</comment>
<dbReference type="EMBL" id="GAKP01018617">
    <property type="protein sequence ID" value="JAC40335.1"/>
    <property type="molecule type" value="Transcribed_RNA"/>
</dbReference>
<dbReference type="Pfam" id="PF00232">
    <property type="entry name" value="Glyco_hydro_1"/>
    <property type="match status" value="1"/>
</dbReference>
<feature type="chain" id="PRO_5001561437" description="Cytosolic beta-glucosidase" evidence="20">
    <location>
        <begin position="21"/>
        <end position="582"/>
    </location>
</feature>
<dbReference type="GO" id="GO:0008422">
    <property type="term" value="F:beta-glucosidase activity"/>
    <property type="evidence" value="ECO:0007669"/>
    <property type="project" value="UniProtKB-EC"/>
</dbReference>
<comment type="catalytic activity">
    <reaction evidence="10">
        <text>a beta-D-xylosyl-(1&lt;-&gt;1')-N-acylsphing-4-enine + cholesterol = cholesteryl 3-beta-D-xyloside + an N-acylsphing-4-enine</text>
        <dbReference type="Rhea" id="RHEA:70239"/>
        <dbReference type="ChEBI" id="CHEBI:16113"/>
        <dbReference type="ChEBI" id="CHEBI:52639"/>
        <dbReference type="ChEBI" id="CHEBI:189067"/>
        <dbReference type="ChEBI" id="CHEBI:189068"/>
    </reaction>
    <physiologicalReaction direction="left-to-right" evidence="10">
        <dbReference type="Rhea" id="RHEA:70240"/>
    </physiologicalReaction>
    <physiologicalReaction direction="right-to-left" evidence="10">
        <dbReference type="Rhea" id="RHEA:70241"/>
    </physiologicalReaction>
</comment>
<evidence type="ECO:0000256" key="10">
    <source>
        <dbReference type="ARBA" id="ARBA00051414"/>
    </source>
</evidence>
<dbReference type="GO" id="GO:0016052">
    <property type="term" value="P:carbohydrate catabolic process"/>
    <property type="evidence" value="ECO:0007669"/>
    <property type="project" value="UniProtKB-ARBA"/>
</dbReference>
<protein>
    <recommendedName>
        <fullName evidence="14">Cytosolic beta-glucosidase</fullName>
        <ecNumber evidence="3">3.2.1.21</ecNumber>
        <ecNumber evidence="2">3.2.1.46</ecNumber>
    </recommendedName>
    <alternativeName>
        <fullName evidence="15">Cytosolic galactosylceramidase</fullName>
    </alternativeName>
    <alternativeName>
        <fullName evidence="17">Cytosolic glucosylceramidase</fullName>
    </alternativeName>
    <alternativeName>
        <fullName evidence="16">Cytosolic glycosylceramidase</fullName>
    </alternativeName>
</protein>
<evidence type="ECO:0000256" key="15">
    <source>
        <dbReference type="ARBA" id="ARBA00079026"/>
    </source>
</evidence>
<dbReference type="AlphaFoldDB" id="A0A034VEY7"/>
<sequence length="582" mass="67455">MEKLYLHLITFLCMIALCVSLPTRPPVEPKGRQFPHDFIWGIGTSAYQIEGGWNASGKGESIWDHLTHTHPEKITDQSNGDVSSDSYHQWRRDVQMVRDLNVHVYRFSISWPRIMPGGYMNNVSSEGIRHYNDLINELLHYNITPMVTIYHWDLPQRLQELGGWTNPEIIPVFKDYARLLFEMYGDRVKIWTTINEPWHICEFGYGVDYMAPSYNYPGIPNYLCAHNLLKTHAEVVHMYRDQYQEIQKGKIGITMDTSYMQPKTDSDDDREASERALQFYIGWFAHPIFSKTGNYPQIMIDRIRNLSKEQGFTRSRLPEFTQEEINRIRGTSDFFGLNSYTTKRVTKNDHNNTVNFPTPSFSHDMGVVEDQDPNWTGSGSSWLKVVPKGMYNLIMWIMREYDNPPLIVTENGVSDKGGLEDYKRVDYLNAYLSAILDAIEDGANVQGYTYWSLMDSYEWKVGYTEKFGLYHVDFNHPNRTRTPKIAAKVYAQICKTNTIDWSYRPTLDEYQINAMAQLPEVEAVGDSTSSASTIYNTLTGQSWYSITLLLSILTVTGWDAWTKGILTDDENVIRRRYSYCKS</sequence>
<evidence type="ECO:0000256" key="16">
    <source>
        <dbReference type="ARBA" id="ARBA00081896"/>
    </source>
</evidence>
<evidence type="ECO:0000256" key="6">
    <source>
        <dbReference type="ARBA" id="ARBA00023295"/>
    </source>
</evidence>
<evidence type="ECO:0000256" key="1">
    <source>
        <dbReference type="ARBA" id="ARBA00000448"/>
    </source>
</evidence>
<evidence type="ECO:0000256" key="20">
    <source>
        <dbReference type="SAM" id="SignalP"/>
    </source>
</evidence>